<dbReference type="Proteomes" id="UP000051335">
    <property type="component" value="Unassembled WGS sequence"/>
</dbReference>
<dbReference type="InterPro" id="IPR008727">
    <property type="entry name" value="PAAR_motif"/>
</dbReference>
<organism evidence="1 2">
    <name type="scientific">Pseudomonas syringae pv. coryli</name>
    <dbReference type="NCBI Taxonomy" id="317659"/>
    <lineage>
        <taxon>Bacteria</taxon>
        <taxon>Pseudomonadati</taxon>
        <taxon>Pseudomonadota</taxon>
        <taxon>Gammaproteobacteria</taxon>
        <taxon>Pseudomonadales</taxon>
        <taxon>Pseudomonadaceae</taxon>
        <taxon>Pseudomonas</taxon>
    </lineage>
</organism>
<gene>
    <name evidence="1" type="ORF">ALO75_01454</name>
</gene>
<dbReference type="AlphaFoldDB" id="A0A0P9SQX5"/>
<dbReference type="Pfam" id="PF05488">
    <property type="entry name" value="PAAR_motif"/>
    <property type="match status" value="1"/>
</dbReference>
<evidence type="ECO:0000313" key="1">
    <source>
        <dbReference type="EMBL" id="KPX01578.1"/>
    </source>
</evidence>
<sequence>MTGRERPIAVLDLCKQTQFSSCCSEFLIQALIIACAHHHEISNGRSILVGYDSHNIFRQEVMVAKPAARKGDPYSCPLPGHGTNPIASGSPDVFFDGLPAARQGDTCTCGSALSSGLSTTVFINGKNAATIDTGGTHGGIVIGGSGTIIIGDTHTPCEFVPPTPLTGFASWIGFRIPADESYEGLSCTAHFEDGSSLQGVFNKDNAVKFSNPSGKTCVMLKFAEQASAEPRSLTESLLNTILG</sequence>
<dbReference type="CDD" id="cd14743">
    <property type="entry name" value="PAAR_CT_1"/>
    <property type="match status" value="1"/>
</dbReference>
<proteinExistence type="predicted"/>
<dbReference type="Gene3D" id="2.60.200.60">
    <property type="match status" value="1"/>
</dbReference>
<reference evidence="1 2" key="1">
    <citation type="submission" date="2015-09" db="EMBL/GenBank/DDBJ databases">
        <title>Genome announcement of multiple Pseudomonas syringae strains.</title>
        <authorList>
            <person name="Thakur S."/>
            <person name="Wang P.W."/>
            <person name="Gong Y."/>
            <person name="Weir B.S."/>
            <person name="Guttman D.S."/>
        </authorList>
    </citation>
    <scope>NUCLEOTIDE SEQUENCE [LARGE SCALE GENOMIC DNA]</scope>
    <source>
        <strain evidence="1 2">ICMP17001</strain>
    </source>
</reference>
<dbReference type="EMBL" id="LJQC01000391">
    <property type="protein sequence ID" value="KPX01578.1"/>
    <property type="molecule type" value="Genomic_DNA"/>
</dbReference>
<protein>
    <submittedName>
        <fullName evidence="1">Uncharacterized protein</fullName>
    </submittedName>
</protein>
<name>A0A0P9SQX5_9PSED</name>
<accession>A0A0P9SQX5</accession>
<evidence type="ECO:0000313" key="2">
    <source>
        <dbReference type="Proteomes" id="UP000051335"/>
    </source>
</evidence>
<keyword evidence="2" id="KW-1185">Reference proteome</keyword>
<dbReference type="PATRIC" id="fig|317659.3.peg.2268"/>
<comment type="caution">
    <text evidence="1">The sequence shown here is derived from an EMBL/GenBank/DDBJ whole genome shotgun (WGS) entry which is preliminary data.</text>
</comment>